<protein>
    <submittedName>
        <fullName evidence="6">Isoprenylcysteine carboxyl methyltransferase</fullName>
    </submittedName>
</protein>
<evidence type="ECO:0000256" key="2">
    <source>
        <dbReference type="ARBA" id="ARBA00022692"/>
    </source>
</evidence>
<keyword evidence="7" id="KW-1185">Reference proteome</keyword>
<dbReference type="PATRIC" id="fig|1348774.3.peg.2009"/>
<sequence length="157" mass="16866">MFAIDADSARVRFPPPLVFVGFLLIGRAIDDLFGLNPAIPAAVRWILGGGAIAVGAATMAAGLLAFRQAGNNPEPWKRDDAFVVAGIYRFTRNPMYLGMAVASFGIAVAANCLGGLLTLPLAILAVRVFVIGAEEAHLSARFGQSYSEYRDRVRRWI</sequence>
<dbReference type="InterPro" id="IPR007318">
    <property type="entry name" value="Phopholipid_MeTrfase"/>
</dbReference>
<dbReference type="Pfam" id="PF04191">
    <property type="entry name" value="PEMT"/>
    <property type="match status" value="1"/>
</dbReference>
<dbReference type="GO" id="GO:0032259">
    <property type="term" value="P:methylation"/>
    <property type="evidence" value="ECO:0007669"/>
    <property type="project" value="UniProtKB-KW"/>
</dbReference>
<evidence type="ECO:0000256" key="5">
    <source>
        <dbReference type="SAM" id="Phobius"/>
    </source>
</evidence>
<keyword evidence="4 5" id="KW-0472">Membrane</keyword>
<keyword evidence="6" id="KW-0808">Transferase</keyword>
<name>A0A0G3XM49_9SPHN</name>
<dbReference type="KEGG" id="cna:AB433_09580"/>
<accession>A0A0G3XM49</accession>
<dbReference type="GO" id="GO:0012505">
    <property type="term" value="C:endomembrane system"/>
    <property type="evidence" value="ECO:0007669"/>
    <property type="project" value="UniProtKB-SubCell"/>
</dbReference>
<dbReference type="OrthoDB" id="9789029at2"/>
<dbReference type="STRING" id="1348774.AB433_09580"/>
<feature type="transmembrane region" description="Helical" evidence="5">
    <location>
        <begin position="45"/>
        <end position="66"/>
    </location>
</feature>
<dbReference type="Proteomes" id="UP000035287">
    <property type="component" value="Chromosome"/>
</dbReference>
<keyword evidence="6" id="KW-0489">Methyltransferase</keyword>
<keyword evidence="3 5" id="KW-1133">Transmembrane helix</keyword>
<dbReference type="Gene3D" id="1.20.120.1630">
    <property type="match status" value="1"/>
</dbReference>
<feature type="transmembrane region" description="Helical" evidence="5">
    <location>
        <begin position="16"/>
        <end position="33"/>
    </location>
</feature>
<feature type="transmembrane region" description="Helical" evidence="5">
    <location>
        <begin position="96"/>
        <end position="119"/>
    </location>
</feature>
<reference evidence="6 7" key="1">
    <citation type="submission" date="2015-06" db="EMBL/GenBank/DDBJ databases">
        <authorList>
            <person name="Zeng Y."/>
            <person name="Huang Y."/>
        </authorList>
    </citation>
    <scope>NUCLEOTIDE SEQUENCE [LARGE SCALE GENOMIC DNA]</scope>
    <source>
        <strain evidence="6 7">PQ-2</strain>
    </source>
</reference>
<organism evidence="6 7">
    <name type="scientific">Croceicoccus naphthovorans</name>
    <dbReference type="NCBI Taxonomy" id="1348774"/>
    <lineage>
        <taxon>Bacteria</taxon>
        <taxon>Pseudomonadati</taxon>
        <taxon>Pseudomonadota</taxon>
        <taxon>Alphaproteobacteria</taxon>
        <taxon>Sphingomonadales</taxon>
        <taxon>Erythrobacteraceae</taxon>
        <taxon>Croceicoccus</taxon>
    </lineage>
</organism>
<proteinExistence type="predicted"/>
<gene>
    <name evidence="6" type="ORF">AB433_09580</name>
</gene>
<dbReference type="GO" id="GO:0008168">
    <property type="term" value="F:methyltransferase activity"/>
    <property type="evidence" value="ECO:0007669"/>
    <property type="project" value="UniProtKB-KW"/>
</dbReference>
<evidence type="ECO:0000256" key="4">
    <source>
        <dbReference type="ARBA" id="ARBA00023136"/>
    </source>
</evidence>
<evidence type="ECO:0000256" key="1">
    <source>
        <dbReference type="ARBA" id="ARBA00004127"/>
    </source>
</evidence>
<evidence type="ECO:0000313" key="6">
    <source>
        <dbReference type="EMBL" id="AKM11711.1"/>
    </source>
</evidence>
<evidence type="ECO:0000313" key="7">
    <source>
        <dbReference type="Proteomes" id="UP000035287"/>
    </source>
</evidence>
<comment type="subcellular location">
    <subcellularLocation>
        <location evidence="1">Endomembrane system</location>
        <topology evidence="1">Multi-pass membrane protein</topology>
    </subcellularLocation>
</comment>
<keyword evidence="2 5" id="KW-0812">Transmembrane</keyword>
<dbReference type="EMBL" id="CP011770">
    <property type="protein sequence ID" value="AKM11711.1"/>
    <property type="molecule type" value="Genomic_DNA"/>
</dbReference>
<dbReference type="AlphaFoldDB" id="A0A0G3XM49"/>
<evidence type="ECO:0000256" key="3">
    <source>
        <dbReference type="ARBA" id="ARBA00022989"/>
    </source>
</evidence>